<evidence type="ECO:0000313" key="7">
    <source>
        <dbReference type="EMBL" id="GHB82057.1"/>
    </source>
</evidence>
<proteinExistence type="inferred from homology"/>
<comment type="similarity">
    <text evidence="2 5">Belongs to the SurE nucleotidase family.</text>
</comment>
<comment type="function">
    <text evidence="5">Nucleotidase that shows phosphatase activity on nucleoside 5'-monophosphates.</text>
</comment>
<evidence type="ECO:0000313" key="8">
    <source>
        <dbReference type="Proteomes" id="UP000598271"/>
    </source>
</evidence>
<evidence type="ECO:0000256" key="5">
    <source>
        <dbReference type="HAMAP-Rule" id="MF_00060"/>
    </source>
</evidence>
<reference evidence="7 8" key="1">
    <citation type="journal article" date="2014" name="Int. J. Syst. Evol. Microbiol.">
        <title>Complete genome sequence of Corynebacterium casei LMG S-19264T (=DSM 44701T), isolated from a smear-ripened cheese.</title>
        <authorList>
            <consortium name="US DOE Joint Genome Institute (JGI-PGF)"/>
            <person name="Walter F."/>
            <person name="Albersmeier A."/>
            <person name="Kalinowski J."/>
            <person name="Ruckert C."/>
        </authorList>
    </citation>
    <scope>NUCLEOTIDE SEQUENCE [LARGE SCALE GENOMIC DNA]</scope>
    <source>
        <strain evidence="7 8">KCTC 12866</strain>
    </source>
</reference>
<dbReference type="HAMAP" id="MF_00060">
    <property type="entry name" value="SurE"/>
    <property type="match status" value="1"/>
</dbReference>
<keyword evidence="3 5" id="KW-0479">Metal-binding</keyword>
<gene>
    <name evidence="5 7" type="primary">surE</name>
    <name evidence="7" type="ORF">GCM10007390_41360</name>
</gene>
<dbReference type="InterPro" id="IPR002828">
    <property type="entry name" value="SurE-like_Pase/nucleotidase"/>
</dbReference>
<dbReference type="EC" id="3.1.3.5" evidence="5"/>
<dbReference type="Pfam" id="PF01975">
    <property type="entry name" value="SurE"/>
    <property type="match status" value="1"/>
</dbReference>
<dbReference type="GO" id="GO:0005737">
    <property type="term" value="C:cytoplasm"/>
    <property type="evidence" value="ECO:0007669"/>
    <property type="project" value="UniProtKB-SubCell"/>
</dbReference>
<keyword evidence="8" id="KW-1185">Reference proteome</keyword>
<evidence type="ECO:0000256" key="4">
    <source>
        <dbReference type="ARBA" id="ARBA00022801"/>
    </source>
</evidence>
<sequence length="273" mass="29914">MNIEKEPFESAKKPLILVTNDDGITSLGIRTLVELMQTLGEVVVVAPNSPQSGMGHAITIGEPLRLYSTELFADVDEYECSGTPADCVKLAKHYVLKDRAPDLVVSGINHGSNSSISVLYSGTMSAAIEAAIEGIPAIGFSLCDYREKATFDHVKEFVVSITKAALENGIPKGVALNVNLPAESESPIQGVKVCRQANAKWQEKFDYRKDPYGRGYLWMAGDFVNFDADKEDTDEWALSQNYISVVPCQYDLTAYTAFESMAAWNLNPVEMVK</sequence>
<protein>
    <recommendedName>
        <fullName evidence="5">5'-nucleotidase SurE</fullName>
        <ecNumber evidence="5">3.1.3.5</ecNumber>
    </recommendedName>
    <alternativeName>
        <fullName evidence="5">Nucleoside 5'-monophosphate phosphohydrolase</fullName>
    </alternativeName>
</protein>
<comment type="caution">
    <text evidence="7">The sequence shown here is derived from an EMBL/GenBank/DDBJ whole genome shotgun (WGS) entry which is preliminary data.</text>
</comment>
<dbReference type="Gene3D" id="3.40.1210.10">
    <property type="entry name" value="Survival protein SurE-like phosphatase/nucleotidase"/>
    <property type="match status" value="1"/>
</dbReference>
<comment type="subcellular location">
    <subcellularLocation>
        <location evidence="5">Cytoplasm</location>
    </subcellularLocation>
</comment>
<evidence type="ECO:0000256" key="2">
    <source>
        <dbReference type="ARBA" id="ARBA00011062"/>
    </source>
</evidence>
<dbReference type="SUPFAM" id="SSF64167">
    <property type="entry name" value="SurE-like"/>
    <property type="match status" value="1"/>
</dbReference>
<dbReference type="GO" id="GO:0000166">
    <property type="term" value="F:nucleotide binding"/>
    <property type="evidence" value="ECO:0007669"/>
    <property type="project" value="UniProtKB-KW"/>
</dbReference>
<feature type="binding site" evidence="5">
    <location>
        <position position="22"/>
    </location>
    <ligand>
        <name>a divalent metal cation</name>
        <dbReference type="ChEBI" id="CHEBI:60240"/>
    </ligand>
</feature>
<dbReference type="RefSeq" id="WP_189566774.1">
    <property type="nucleotide sequence ID" value="NZ_BMXF01000004.1"/>
</dbReference>
<dbReference type="PANTHER" id="PTHR30457">
    <property type="entry name" value="5'-NUCLEOTIDASE SURE"/>
    <property type="match status" value="1"/>
</dbReference>
<dbReference type="InterPro" id="IPR030048">
    <property type="entry name" value="SurE"/>
</dbReference>
<organism evidence="7 8">
    <name type="scientific">Persicitalea jodogahamensis</name>
    <dbReference type="NCBI Taxonomy" id="402147"/>
    <lineage>
        <taxon>Bacteria</taxon>
        <taxon>Pseudomonadati</taxon>
        <taxon>Bacteroidota</taxon>
        <taxon>Cytophagia</taxon>
        <taxon>Cytophagales</taxon>
        <taxon>Spirosomataceae</taxon>
        <taxon>Persicitalea</taxon>
    </lineage>
</organism>
<feature type="domain" description="Survival protein SurE-like phosphatase/nucleotidase" evidence="6">
    <location>
        <begin position="16"/>
        <end position="203"/>
    </location>
</feature>
<comment type="cofactor">
    <cofactor evidence="5">
        <name>a divalent metal cation</name>
        <dbReference type="ChEBI" id="CHEBI:60240"/>
    </cofactor>
    <text evidence="5">Binds 1 divalent metal cation per subunit.</text>
</comment>
<dbReference type="NCBIfam" id="NF001492">
    <property type="entry name" value="PRK00346.2-2"/>
    <property type="match status" value="1"/>
</dbReference>
<evidence type="ECO:0000256" key="3">
    <source>
        <dbReference type="ARBA" id="ARBA00022723"/>
    </source>
</evidence>
<dbReference type="EMBL" id="BMXF01000004">
    <property type="protein sequence ID" value="GHB82057.1"/>
    <property type="molecule type" value="Genomic_DNA"/>
</dbReference>
<evidence type="ECO:0000256" key="1">
    <source>
        <dbReference type="ARBA" id="ARBA00000815"/>
    </source>
</evidence>
<feature type="binding site" evidence="5">
    <location>
        <position position="21"/>
    </location>
    <ligand>
        <name>a divalent metal cation</name>
        <dbReference type="ChEBI" id="CHEBI:60240"/>
    </ligand>
</feature>
<keyword evidence="4 5" id="KW-0378">Hydrolase</keyword>
<feature type="binding site" evidence="5">
    <location>
        <position position="109"/>
    </location>
    <ligand>
        <name>a divalent metal cation</name>
        <dbReference type="ChEBI" id="CHEBI:60240"/>
    </ligand>
</feature>
<dbReference type="GO" id="GO:0046872">
    <property type="term" value="F:metal ion binding"/>
    <property type="evidence" value="ECO:0007669"/>
    <property type="project" value="UniProtKB-UniRule"/>
</dbReference>
<comment type="catalytic activity">
    <reaction evidence="1 5">
        <text>a ribonucleoside 5'-phosphate + H2O = a ribonucleoside + phosphate</text>
        <dbReference type="Rhea" id="RHEA:12484"/>
        <dbReference type="ChEBI" id="CHEBI:15377"/>
        <dbReference type="ChEBI" id="CHEBI:18254"/>
        <dbReference type="ChEBI" id="CHEBI:43474"/>
        <dbReference type="ChEBI" id="CHEBI:58043"/>
        <dbReference type="EC" id="3.1.3.5"/>
    </reaction>
</comment>
<dbReference type="NCBIfam" id="TIGR00087">
    <property type="entry name" value="surE"/>
    <property type="match status" value="1"/>
</dbReference>
<dbReference type="Proteomes" id="UP000598271">
    <property type="component" value="Unassembled WGS sequence"/>
</dbReference>
<dbReference type="InterPro" id="IPR036523">
    <property type="entry name" value="SurE-like_sf"/>
</dbReference>
<name>A0A8J3DC42_9BACT</name>
<dbReference type="GO" id="GO:0008253">
    <property type="term" value="F:5'-nucleotidase activity"/>
    <property type="evidence" value="ECO:0007669"/>
    <property type="project" value="UniProtKB-UniRule"/>
</dbReference>
<dbReference type="AlphaFoldDB" id="A0A8J3DC42"/>
<dbReference type="NCBIfam" id="NF001490">
    <property type="entry name" value="PRK00346.1-4"/>
    <property type="match status" value="1"/>
</dbReference>
<keyword evidence="5" id="KW-0963">Cytoplasm</keyword>
<accession>A0A8J3DC42</accession>
<feature type="binding site" evidence="5">
    <location>
        <position position="52"/>
    </location>
    <ligand>
        <name>a divalent metal cation</name>
        <dbReference type="ChEBI" id="CHEBI:60240"/>
    </ligand>
</feature>
<evidence type="ECO:0000259" key="6">
    <source>
        <dbReference type="Pfam" id="PF01975"/>
    </source>
</evidence>
<keyword evidence="5" id="KW-0547">Nucleotide-binding</keyword>
<dbReference type="PANTHER" id="PTHR30457:SF0">
    <property type="entry name" value="PHOSPHATASE, PUTATIVE (AFU_ORTHOLOGUE AFUA_4G01070)-RELATED"/>
    <property type="match status" value="1"/>
</dbReference>